<dbReference type="CDD" id="cd00090">
    <property type="entry name" value="HTH_ARSR"/>
    <property type="match status" value="1"/>
</dbReference>
<dbReference type="InterPro" id="IPR036388">
    <property type="entry name" value="WH-like_DNA-bd_sf"/>
</dbReference>
<feature type="non-terminal residue" evidence="2">
    <location>
        <position position="1"/>
    </location>
</feature>
<feature type="domain" description="HVO-0163 N-terminal HTH" evidence="1">
    <location>
        <begin position="1"/>
        <end position="52"/>
    </location>
</feature>
<dbReference type="PANTHER" id="PTHR36216:SF1">
    <property type="entry name" value="HTH ARSR-TYPE DOMAIN-CONTAINING PROTEIN"/>
    <property type="match status" value="1"/>
</dbReference>
<protein>
    <recommendedName>
        <fullName evidence="1">HVO-0163 N-terminal HTH domain-containing protein</fullName>
    </recommendedName>
</protein>
<accession>X1S3A2</accession>
<dbReference type="InterPro" id="IPR036390">
    <property type="entry name" value="WH_DNA-bd_sf"/>
</dbReference>
<proteinExistence type="predicted"/>
<evidence type="ECO:0000313" key="2">
    <source>
        <dbReference type="EMBL" id="GAI87482.1"/>
    </source>
</evidence>
<dbReference type="Pfam" id="PF24266">
    <property type="entry name" value="HTH_HVO_0163_N"/>
    <property type="match status" value="1"/>
</dbReference>
<reference evidence="2" key="1">
    <citation type="journal article" date="2014" name="Front. Microbiol.">
        <title>High frequency of phylogenetically diverse reductive dehalogenase-homologous genes in deep subseafloor sedimentary metagenomes.</title>
        <authorList>
            <person name="Kawai M."/>
            <person name="Futagami T."/>
            <person name="Toyoda A."/>
            <person name="Takaki Y."/>
            <person name="Nishi S."/>
            <person name="Hori S."/>
            <person name="Arai W."/>
            <person name="Tsubouchi T."/>
            <person name="Morono Y."/>
            <person name="Uchiyama I."/>
            <person name="Ito T."/>
            <person name="Fujiyama A."/>
            <person name="Inagaki F."/>
            <person name="Takami H."/>
        </authorList>
    </citation>
    <scope>NUCLEOTIDE SEQUENCE</scope>
    <source>
        <strain evidence="2">Expedition CK06-06</strain>
    </source>
</reference>
<evidence type="ECO:0000259" key="1">
    <source>
        <dbReference type="Pfam" id="PF24266"/>
    </source>
</evidence>
<organism evidence="2">
    <name type="scientific">marine sediment metagenome</name>
    <dbReference type="NCBI Taxonomy" id="412755"/>
    <lineage>
        <taxon>unclassified sequences</taxon>
        <taxon>metagenomes</taxon>
        <taxon>ecological metagenomes</taxon>
    </lineage>
</organism>
<dbReference type="SUPFAM" id="SSF46785">
    <property type="entry name" value="Winged helix' DNA-binding domain"/>
    <property type="match status" value="2"/>
</dbReference>
<dbReference type="InterPro" id="IPR056504">
    <property type="entry name" value="HTH_HVO_0163_N"/>
</dbReference>
<dbReference type="Gene3D" id="1.10.10.10">
    <property type="entry name" value="Winged helix-like DNA-binding domain superfamily/Winged helix DNA-binding domain"/>
    <property type="match status" value="2"/>
</dbReference>
<name>X1S3A2_9ZZZZ</name>
<dbReference type="Pfam" id="PF13412">
    <property type="entry name" value="HTH_24"/>
    <property type="match status" value="1"/>
</dbReference>
<dbReference type="InterPro" id="IPR011991">
    <property type="entry name" value="ArsR-like_HTH"/>
</dbReference>
<gene>
    <name evidence="2" type="ORF">S12H4_17943</name>
</gene>
<dbReference type="PANTHER" id="PTHR36216">
    <property type="entry name" value="TRANSCRIPTIONAL REGULATOR, TRMB"/>
    <property type="match status" value="1"/>
</dbReference>
<dbReference type="EMBL" id="BARW01008818">
    <property type="protein sequence ID" value="GAI87482.1"/>
    <property type="molecule type" value="Genomic_DNA"/>
</dbReference>
<dbReference type="AlphaFoldDB" id="X1S3A2"/>
<comment type="caution">
    <text evidence="2">The sequence shown here is derived from an EMBL/GenBank/DDBJ whole genome shotgun (WGS) entry which is preliminary data.</text>
</comment>
<sequence length="134" mass="15615">IRTNPGVHYNQIRRGMDVKNGTLSYHLGVLEKTELIKSRREGLRYRAFYPTGMKFPKEQRFRLTEFQISILNIIKENEGITQKEIAMKLGKKPQTINYNIKVLAQADIIEVIKKGRKTVCYYKEPSEQLDTPAE</sequence>